<dbReference type="SMART" id="SM00465">
    <property type="entry name" value="GIYc"/>
    <property type="match status" value="1"/>
</dbReference>
<dbReference type="SUPFAM" id="SSF82771">
    <property type="entry name" value="GIY-YIG endonuclease"/>
    <property type="match status" value="1"/>
</dbReference>
<dbReference type="InterPro" id="IPR001162">
    <property type="entry name" value="UvrC_RNase_H_dom"/>
</dbReference>
<evidence type="ECO:0000256" key="4">
    <source>
        <dbReference type="ARBA" id="ARBA00022881"/>
    </source>
</evidence>
<dbReference type="HAMAP" id="MF_00203">
    <property type="entry name" value="UvrC"/>
    <property type="match status" value="1"/>
</dbReference>
<dbReference type="Pfam" id="PF14520">
    <property type="entry name" value="HHH_5"/>
    <property type="match status" value="1"/>
</dbReference>
<accession>A0A1U7M7V9</accession>
<dbReference type="Pfam" id="PF01541">
    <property type="entry name" value="GIY-YIG"/>
    <property type="match status" value="1"/>
</dbReference>
<feature type="domain" description="UvrC family homology region profile" evidence="9">
    <location>
        <begin position="255"/>
        <end position="494"/>
    </location>
</feature>
<feature type="domain" description="GIY-YIG" evidence="8">
    <location>
        <begin position="13"/>
        <end position="92"/>
    </location>
</feature>
<dbReference type="NCBIfam" id="TIGR00194">
    <property type="entry name" value="uvrC"/>
    <property type="match status" value="1"/>
</dbReference>
<feature type="domain" description="UVR" evidence="7">
    <location>
        <begin position="204"/>
        <end position="239"/>
    </location>
</feature>
<name>A0A1U7M7V9_TISCR</name>
<dbReference type="Proteomes" id="UP000186112">
    <property type="component" value="Unassembled WGS sequence"/>
</dbReference>
<dbReference type="Gene3D" id="1.10.150.20">
    <property type="entry name" value="5' to 3' exonuclease, C-terminal subdomain"/>
    <property type="match status" value="1"/>
</dbReference>
<evidence type="ECO:0000256" key="1">
    <source>
        <dbReference type="ARBA" id="ARBA00022490"/>
    </source>
</evidence>
<dbReference type="PROSITE" id="PS50151">
    <property type="entry name" value="UVR"/>
    <property type="match status" value="1"/>
</dbReference>
<keyword evidence="4 6" id="KW-0267">Excision nuclease</keyword>
<dbReference type="Gene3D" id="4.10.860.10">
    <property type="entry name" value="UVR domain"/>
    <property type="match status" value="1"/>
</dbReference>
<dbReference type="EMBL" id="LTDM01000010">
    <property type="protein sequence ID" value="OLS03288.1"/>
    <property type="molecule type" value="Genomic_DNA"/>
</dbReference>
<organism evidence="10 11">
    <name type="scientific">Tissierella creatinophila DSM 6911</name>
    <dbReference type="NCBI Taxonomy" id="1123403"/>
    <lineage>
        <taxon>Bacteria</taxon>
        <taxon>Bacillati</taxon>
        <taxon>Bacillota</taxon>
        <taxon>Tissierellia</taxon>
        <taxon>Tissierellales</taxon>
        <taxon>Tissierellaceae</taxon>
        <taxon>Tissierella</taxon>
    </lineage>
</organism>
<gene>
    <name evidence="10" type="primary">uvrC_1</name>
    <name evidence="6" type="synonym">uvrC</name>
    <name evidence="10" type="ORF">TICRE_07160</name>
</gene>
<dbReference type="Gene3D" id="3.40.1440.10">
    <property type="entry name" value="GIY-YIG endonuclease"/>
    <property type="match status" value="1"/>
</dbReference>
<dbReference type="InterPro" id="IPR036876">
    <property type="entry name" value="UVR_dom_sf"/>
</dbReference>
<dbReference type="SUPFAM" id="SSF46600">
    <property type="entry name" value="C-terminal UvrC-binding domain of UvrB"/>
    <property type="match status" value="1"/>
</dbReference>
<evidence type="ECO:0000259" key="8">
    <source>
        <dbReference type="PROSITE" id="PS50164"/>
    </source>
</evidence>
<dbReference type="InterPro" id="IPR050066">
    <property type="entry name" value="UvrABC_protein_C"/>
</dbReference>
<sequence>MFNIEEELQNLPAKPGVYIMKNSDDEIIYVGKAISLKNRVRQYFQKSNSQGTKVRAMVSHIKEFEYIIVDNEVEALILESNLIKKHKPKYNILLRDDKQYPYIKVCLNEKFPRVMKTRRVLKDGAKYFGPYPSATAVNDAIDILHDIYPIRTCKVNLDKTKKNLRPCLRYHIGKCTGVCIGLGDEEEYREIIKKVLNFLSGKDETIINMIENNMIEASKNLEFEKASVYRDQLNSLLVLQEKQKIVSDTTIDQDIIAMARGLEEVCIQIFFIRGGKILGREHFLIEDNFSADRGEILSSFIKQFYIGAAYVPKEIILETEIEDLEAVSKWLEGKRGTKVNITVPKRGDKTNLIEMVSKNARDMLNKYGDKFLKKHRENIKALEQIQDILGLEDAIKRVEAYDISNISGVHSVGSMVVFENGEAKRSDYRRFKIKTIETPNDYGSMEEVLKRRFTRGLKEQESEEDLKMKGFSSFPDLIMMDGGKGQVNIALRVLENLGLDIPVCGLVKDDFHTTRGIIYNNKEYNMDLDSQGFKLIYKIQEEAHRFAINYHRSLRSKDMFKSELDDIKSIGHKRKVALLKHFKSIEKIKSASVEELKVVETMNIKSATELYNHFRKER</sequence>
<evidence type="ECO:0000256" key="6">
    <source>
        <dbReference type="HAMAP-Rule" id="MF_00203"/>
    </source>
</evidence>
<dbReference type="CDD" id="cd10434">
    <property type="entry name" value="GIY-YIG_UvrC_Cho"/>
    <property type="match status" value="1"/>
</dbReference>
<comment type="subunit">
    <text evidence="6">Interacts with UvrB in an incision complex.</text>
</comment>
<evidence type="ECO:0000259" key="9">
    <source>
        <dbReference type="PROSITE" id="PS50165"/>
    </source>
</evidence>
<dbReference type="PANTHER" id="PTHR30562">
    <property type="entry name" value="UVRC/OXIDOREDUCTASE"/>
    <property type="match status" value="1"/>
</dbReference>
<keyword evidence="6" id="KW-0742">SOS response</keyword>
<dbReference type="InterPro" id="IPR001943">
    <property type="entry name" value="UVR_dom"/>
</dbReference>
<dbReference type="Gene3D" id="3.30.420.340">
    <property type="entry name" value="UvrC, RNAse H endonuclease domain"/>
    <property type="match status" value="1"/>
</dbReference>
<dbReference type="PROSITE" id="PS50164">
    <property type="entry name" value="GIY_YIG"/>
    <property type="match status" value="1"/>
</dbReference>
<dbReference type="GO" id="GO:0003677">
    <property type="term" value="F:DNA binding"/>
    <property type="evidence" value="ECO:0007669"/>
    <property type="project" value="UniProtKB-UniRule"/>
</dbReference>
<dbReference type="GO" id="GO:0005737">
    <property type="term" value="C:cytoplasm"/>
    <property type="evidence" value="ECO:0007669"/>
    <property type="project" value="UniProtKB-SubCell"/>
</dbReference>
<keyword evidence="3 6" id="KW-0228">DNA excision</keyword>
<dbReference type="PANTHER" id="PTHR30562:SF1">
    <property type="entry name" value="UVRABC SYSTEM PROTEIN C"/>
    <property type="match status" value="1"/>
</dbReference>
<dbReference type="PROSITE" id="PS50165">
    <property type="entry name" value="UVRC"/>
    <property type="match status" value="1"/>
</dbReference>
<comment type="similarity">
    <text evidence="6">Belongs to the UvrC family.</text>
</comment>
<evidence type="ECO:0000313" key="11">
    <source>
        <dbReference type="Proteomes" id="UP000186112"/>
    </source>
</evidence>
<dbReference type="Pfam" id="PF02151">
    <property type="entry name" value="UVR"/>
    <property type="match status" value="1"/>
</dbReference>
<evidence type="ECO:0000256" key="5">
    <source>
        <dbReference type="ARBA" id="ARBA00023204"/>
    </source>
</evidence>
<reference evidence="10 11" key="1">
    <citation type="submission" date="2016-02" db="EMBL/GenBank/DDBJ databases">
        <title>Genome sequence of Tissierella creatinophila DSM 6911.</title>
        <authorList>
            <person name="Poehlein A."/>
            <person name="Daniel R."/>
        </authorList>
    </citation>
    <scope>NUCLEOTIDE SEQUENCE [LARGE SCALE GENOMIC DNA]</scope>
    <source>
        <strain evidence="10 11">DSM 6911</strain>
    </source>
</reference>
<dbReference type="GO" id="GO:0009381">
    <property type="term" value="F:excinuclease ABC activity"/>
    <property type="evidence" value="ECO:0007669"/>
    <property type="project" value="UniProtKB-UniRule"/>
</dbReference>
<keyword evidence="5 6" id="KW-0234">DNA repair</keyword>
<dbReference type="GO" id="GO:0006289">
    <property type="term" value="P:nucleotide-excision repair"/>
    <property type="evidence" value="ECO:0007669"/>
    <property type="project" value="UniProtKB-UniRule"/>
</dbReference>
<keyword evidence="11" id="KW-1185">Reference proteome</keyword>
<dbReference type="GO" id="GO:0009432">
    <property type="term" value="P:SOS response"/>
    <property type="evidence" value="ECO:0007669"/>
    <property type="project" value="UniProtKB-UniRule"/>
</dbReference>
<dbReference type="FunFam" id="3.40.1440.10:FF:000001">
    <property type="entry name" value="UvrABC system protein C"/>
    <property type="match status" value="1"/>
</dbReference>
<keyword evidence="1 6" id="KW-0963">Cytoplasm</keyword>
<dbReference type="InterPro" id="IPR000305">
    <property type="entry name" value="GIY-YIG_endonuc"/>
</dbReference>
<comment type="caution">
    <text evidence="10">The sequence shown here is derived from an EMBL/GenBank/DDBJ whole genome shotgun (WGS) entry which is preliminary data.</text>
</comment>
<dbReference type="RefSeq" id="WP_075725222.1">
    <property type="nucleotide sequence ID" value="NZ_LTDM01000010.1"/>
</dbReference>
<protein>
    <recommendedName>
        <fullName evidence="6">UvrABC system protein C</fullName>
        <shortName evidence="6">Protein UvrC</shortName>
    </recommendedName>
    <alternativeName>
        <fullName evidence="6">Excinuclease ABC subunit C</fullName>
    </alternativeName>
</protein>
<comment type="function">
    <text evidence="6">The UvrABC repair system catalyzes the recognition and processing of DNA lesions. UvrC both incises the 5' and 3' sides of the lesion. The N-terminal half is responsible for the 3' incision and the C-terminal half is responsible for the 5' incision.</text>
</comment>
<dbReference type="Pfam" id="PF22920">
    <property type="entry name" value="UvrC_RNaseH"/>
    <property type="match status" value="1"/>
</dbReference>
<dbReference type="Pfam" id="PF08459">
    <property type="entry name" value="UvrC_RNaseH_dom"/>
    <property type="match status" value="1"/>
</dbReference>
<dbReference type="InterPro" id="IPR047296">
    <property type="entry name" value="GIY-YIG_UvrC_Cho"/>
</dbReference>
<dbReference type="NCBIfam" id="NF001824">
    <property type="entry name" value="PRK00558.1-5"/>
    <property type="match status" value="1"/>
</dbReference>
<comment type="subcellular location">
    <subcellularLocation>
        <location evidence="6">Cytoplasm</location>
    </subcellularLocation>
</comment>
<proteinExistence type="inferred from homology"/>
<dbReference type="OrthoDB" id="9804933at2"/>
<evidence type="ECO:0000256" key="2">
    <source>
        <dbReference type="ARBA" id="ARBA00022763"/>
    </source>
</evidence>
<evidence type="ECO:0000313" key="10">
    <source>
        <dbReference type="EMBL" id="OLS03288.1"/>
    </source>
</evidence>
<dbReference type="InterPro" id="IPR035901">
    <property type="entry name" value="GIY-YIG_endonuc_sf"/>
</dbReference>
<evidence type="ECO:0000256" key="3">
    <source>
        <dbReference type="ARBA" id="ARBA00022769"/>
    </source>
</evidence>
<dbReference type="AlphaFoldDB" id="A0A1U7M7V9"/>
<dbReference type="GO" id="GO:0009380">
    <property type="term" value="C:excinuclease repair complex"/>
    <property type="evidence" value="ECO:0007669"/>
    <property type="project" value="InterPro"/>
</dbReference>
<dbReference type="InterPro" id="IPR004791">
    <property type="entry name" value="UvrC"/>
</dbReference>
<dbReference type="InterPro" id="IPR038476">
    <property type="entry name" value="UvrC_RNase_H_dom_sf"/>
</dbReference>
<dbReference type="InterPro" id="IPR010994">
    <property type="entry name" value="RuvA_2-like"/>
</dbReference>
<evidence type="ECO:0000259" key="7">
    <source>
        <dbReference type="PROSITE" id="PS50151"/>
    </source>
</evidence>
<keyword evidence="2 6" id="KW-0227">DNA damage</keyword>
<dbReference type="SUPFAM" id="SSF47781">
    <property type="entry name" value="RuvA domain 2-like"/>
    <property type="match status" value="1"/>
</dbReference>